<dbReference type="PANTHER" id="PTHR17985:SF8">
    <property type="entry name" value="TRANSPORT AND GOLGI ORGANIZATION PROTEIN 2 HOMOLOG"/>
    <property type="match status" value="1"/>
</dbReference>
<dbReference type="PANTHER" id="PTHR17985">
    <property type="entry name" value="SER/THR-RICH PROTEIN T10 IN DGCR REGION"/>
    <property type="match status" value="1"/>
</dbReference>
<dbReference type="Pfam" id="PF05742">
    <property type="entry name" value="TANGO2"/>
    <property type="match status" value="1"/>
</dbReference>
<feature type="compositionally biased region" description="Basic and acidic residues" evidence="1">
    <location>
        <begin position="20"/>
        <end position="32"/>
    </location>
</feature>
<dbReference type="InterPro" id="IPR008551">
    <property type="entry name" value="TANGO2"/>
</dbReference>
<comment type="caution">
    <text evidence="2">The sequence shown here is derived from an EMBL/GenBank/DDBJ whole genome shotgun (WGS) entry which is preliminary data.</text>
</comment>
<dbReference type="AlphaFoldDB" id="A0A6N6M5U1"/>
<organism evidence="2 3">
    <name type="scientific">Salibacter halophilus</name>
    <dbReference type="NCBI Taxonomy" id="1803916"/>
    <lineage>
        <taxon>Bacteria</taxon>
        <taxon>Pseudomonadati</taxon>
        <taxon>Bacteroidota</taxon>
        <taxon>Flavobacteriia</taxon>
        <taxon>Flavobacteriales</taxon>
        <taxon>Salibacteraceae</taxon>
        <taxon>Salibacter</taxon>
    </lineage>
</organism>
<evidence type="ECO:0000313" key="2">
    <source>
        <dbReference type="EMBL" id="KAB1065063.1"/>
    </source>
</evidence>
<evidence type="ECO:0000256" key="1">
    <source>
        <dbReference type="SAM" id="MobiDB-lite"/>
    </source>
</evidence>
<keyword evidence="3" id="KW-1185">Reference proteome</keyword>
<dbReference type="EMBL" id="WACR01000003">
    <property type="protein sequence ID" value="KAB1065063.1"/>
    <property type="molecule type" value="Genomic_DNA"/>
</dbReference>
<accession>A0A6N6M5U1</accession>
<proteinExistence type="predicted"/>
<name>A0A6N6M5U1_9FLAO</name>
<dbReference type="Proteomes" id="UP000435357">
    <property type="component" value="Unassembled WGS sequence"/>
</dbReference>
<reference evidence="2 3" key="1">
    <citation type="submission" date="2019-09" db="EMBL/GenBank/DDBJ databases">
        <title>Genomes of Cryomorphaceae.</title>
        <authorList>
            <person name="Bowman J.P."/>
        </authorList>
    </citation>
    <scope>NUCLEOTIDE SEQUENCE [LARGE SCALE GENOMIC DNA]</scope>
    <source>
        <strain evidence="2 3">KCTC 52047</strain>
    </source>
</reference>
<evidence type="ECO:0000313" key="3">
    <source>
        <dbReference type="Proteomes" id="UP000435357"/>
    </source>
</evidence>
<sequence length="238" mass="27194">MCTLTYLPEQNNSPRLITSNRDESPERKKAGFPDWHNVEGSDLYFPKDGLAGGTWLAINVNGIIACLLNGAFEQHEHNPPYRKSRGLILTESLATGNPIEALKATDLTNIEPFTVVIFNDGIKEFRWDGKQKHYNSYDPAKPHIWSSAQLYTPDTIEKRKNWFNEWLENHKNPTSNEILHFHHFGGEGDIYNDIRMNRDGQVQTTSISCIEQGSDHVTFHHNDLLLNEEQTNSFKTAS</sequence>
<dbReference type="OrthoDB" id="4380123at2"/>
<dbReference type="RefSeq" id="WP_151166622.1">
    <property type="nucleotide sequence ID" value="NZ_WACR01000003.1"/>
</dbReference>
<gene>
    <name evidence="2" type="ORF">F3059_03685</name>
</gene>
<feature type="region of interest" description="Disordered" evidence="1">
    <location>
        <begin position="11"/>
        <end position="32"/>
    </location>
</feature>
<protein>
    <submittedName>
        <fullName evidence="2">NRDE family protein</fullName>
    </submittedName>
</protein>